<dbReference type="AlphaFoldDB" id="A0A430ATL1"/>
<evidence type="ECO:0000313" key="2">
    <source>
        <dbReference type="EMBL" id="RSU11393.1"/>
    </source>
</evidence>
<dbReference type="PROSITE" id="PS50994">
    <property type="entry name" value="INTEGRASE"/>
    <property type="match status" value="1"/>
</dbReference>
<proteinExistence type="predicted"/>
<evidence type="ECO:0000259" key="1">
    <source>
        <dbReference type="PROSITE" id="PS50994"/>
    </source>
</evidence>
<dbReference type="Proteomes" id="UP000286773">
    <property type="component" value="Unassembled WGS sequence"/>
</dbReference>
<name>A0A430ATL1_9ENTE</name>
<feature type="domain" description="Integrase catalytic" evidence="1">
    <location>
        <begin position="1"/>
        <end position="174"/>
    </location>
</feature>
<reference evidence="2 3" key="1">
    <citation type="submission" date="2017-05" db="EMBL/GenBank/DDBJ databases">
        <title>Vagococcus spp. assemblies.</title>
        <authorList>
            <person name="Gulvik C.A."/>
        </authorList>
    </citation>
    <scope>NUCLEOTIDE SEQUENCE [LARGE SCALE GENOMIC DNA]</scope>
    <source>
        <strain evidence="2 3">LMG 24798</strain>
    </source>
</reference>
<dbReference type="PANTHER" id="PTHR35004:SF7">
    <property type="entry name" value="INTEGRASE PROTEIN"/>
    <property type="match status" value="1"/>
</dbReference>
<sequence>MIDTVLSGAYFGTMEVVHEGSFKEVKTLVMTFPFSNAGFAVVLPAENQECLLEGMKELFKQAGGVPTKIRIDNMSTAVVTRKSRTAPAVLTDGFLQFATHYGFETQVCNPRSGHEKGSVENKVGYVRYHFFAGSPIMKDFTSFNHELAIQLVKDQERRHYEKGVPIKELWQEEKNDLLNLPEMSYPVFKEIEVKANKYNEISLDGARLHIPRCRNHSLLFCLLKSETYQLFNGQGEVIDEGPRPYMHKKRDIDWMTIFMDWRRKLRSMPYSRYWKYLPSRIQLFLSHPDWQTQAHRVEQLINFLTTQDMLSIEENLYELLSESKDPDIYEVTWQSYDQFLQPFSEKKVVEG</sequence>
<dbReference type="InterPro" id="IPR001584">
    <property type="entry name" value="Integrase_cat-core"/>
</dbReference>
<accession>A0A430ATL1</accession>
<dbReference type="InterPro" id="IPR036397">
    <property type="entry name" value="RNaseH_sf"/>
</dbReference>
<keyword evidence="3" id="KW-1185">Reference proteome</keyword>
<protein>
    <submittedName>
        <fullName evidence="2">Transposase</fullName>
    </submittedName>
</protein>
<gene>
    <name evidence="2" type="ORF">CBF27_07790</name>
</gene>
<dbReference type="Gene3D" id="3.30.420.10">
    <property type="entry name" value="Ribonuclease H-like superfamily/Ribonuclease H"/>
    <property type="match status" value="1"/>
</dbReference>
<dbReference type="PANTHER" id="PTHR35004">
    <property type="entry name" value="TRANSPOSASE RV3428C-RELATED"/>
    <property type="match status" value="1"/>
</dbReference>
<organism evidence="2 3">
    <name type="scientific">Vagococcus acidifermentans</name>
    <dbReference type="NCBI Taxonomy" id="564710"/>
    <lineage>
        <taxon>Bacteria</taxon>
        <taxon>Bacillati</taxon>
        <taxon>Bacillota</taxon>
        <taxon>Bacilli</taxon>
        <taxon>Lactobacillales</taxon>
        <taxon>Enterococcaceae</taxon>
        <taxon>Vagococcus</taxon>
    </lineage>
</organism>
<dbReference type="GO" id="GO:0003676">
    <property type="term" value="F:nucleic acid binding"/>
    <property type="evidence" value="ECO:0007669"/>
    <property type="project" value="InterPro"/>
</dbReference>
<dbReference type="OrthoDB" id="92877at2"/>
<comment type="caution">
    <text evidence="2">The sequence shown here is derived from an EMBL/GenBank/DDBJ whole genome shotgun (WGS) entry which is preliminary data.</text>
</comment>
<dbReference type="GO" id="GO:0015074">
    <property type="term" value="P:DNA integration"/>
    <property type="evidence" value="ECO:0007669"/>
    <property type="project" value="InterPro"/>
</dbReference>
<evidence type="ECO:0000313" key="3">
    <source>
        <dbReference type="Proteomes" id="UP000286773"/>
    </source>
</evidence>
<dbReference type="EMBL" id="NGKC01000008">
    <property type="protein sequence ID" value="RSU11393.1"/>
    <property type="molecule type" value="Genomic_DNA"/>
</dbReference>
<dbReference type="RefSeq" id="WP_126813757.1">
    <property type="nucleotide sequence ID" value="NZ_NGKC01000008.1"/>
</dbReference>